<dbReference type="InterPro" id="IPR053860">
    <property type="entry name" value="DUF6932"/>
</dbReference>
<proteinExistence type="predicted"/>
<name>A0A0F9TM05_9ZZZZ</name>
<evidence type="ECO:0008006" key="2">
    <source>
        <dbReference type="Google" id="ProtNLM"/>
    </source>
</evidence>
<comment type="caution">
    <text evidence="1">The sequence shown here is derived from an EMBL/GenBank/DDBJ whole genome shotgun (WGS) entry which is preliminary data.</text>
</comment>
<dbReference type="AlphaFoldDB" id="A0A0F9TM05"/>
<evidence type="ECO:0000313" key="1">
    <source>
        <dbReference type="EMBL" id="KKN50116.1"/>
    </source>
</evidence>
<organism evidence="1">
    <name type="scientific">marine sediment metagenome</name>
    <dbReference type="NCBI Taxonomy" id="412755"/>
    <lineage>
        <taxon>unclassified sequences</taxon>
        <taxon>metagenomes</taxon>
        <taxon>ecological metagenomes</taxon>
    </lineage>
</organism>
<gene>
    <name evidence="1" type="ORF">LCGC14_0636140</name>
</gene>
<dbReference type="Pfam" id="PF22014">
    <property type="entry name" value="DUF6932"/>
    <property type="match status" value="1"/>
</dbReference>
<dbReference type="SUPFAM" id="SSF81301">
    <property type="entry name" value="Nucleotidyltransferase"/>
    <property type="match status" value="1"/>
</dbReference>
<dbReference type="EMBL" id="LAZR01001133">
    <property type="protein sequence ID" value="KKN50116.1"/>
    <property type="molecule type" value="Genomic_DNA"/>
</dbReference>
<accession>A0A0F9TM05</accession>
<reference evidence="1" key="1">
    <citation type="journal article" date="2015" name="Nature">
        <title>Complex archaea that bridge the gap between prokaryotes and eukaryotes.</title>
        <authorList>
            <person name="Spang A."/>
            <person name="Saw J.H."/>
            <person name="Jorgensen S.L."/>
            <person name="Zaremba-Niedzwiedzka K."/>
            <person name="Martijn J."/>
            <person name="Lind A.E."/>
            <person name="van Eijk R."/>
            <person name="Schleper C."/>
            <person name="Guy L."/>
            <person name="Ettema T.J."/>
        </authorList>
    </citation>
    <scope>NUCLEOTIDE SEQUENCE</scope>
</reference>
<dbReference type="InterPro" id="IPR043519">
    <property type="entry name" value="NT_sf"/>
</dbReference>
<sequence length="113" mass="13459">MPKRKYLFNKYKKFKKDIIIEFSKRNVTQIVFELFGSILTKKKLPNDVDILIIIPKVSYKKFSHLRKLLIEIENKVKYQNTISSYLINGKHNKFSKYNMVVLSDQKVRGNFNA</sequence>
<protein>
    <recommendedName>
        <fullName evidence="2">Polymerase beta nucleotidyltransferase domain-containing protein</fullName>
    </recommendedName>
</protein>